<dbReference type="PANTHER" id="PTHR10683:SF31">
    <property type="entry name" value="TRANSALDOLASE"/>
    <property type="match status" value="1"/>
</dbReference>
<gene>
    <name evidence="11 12" type="primary">tal</name>
    <name evidence="12" type="ORF">CTZ28_45365</name>
</gene>
<dbReference type="Pfam" id="PF00923">
    <property type="entry name" value="TAL_FSA"/>
    <property type="match status" value="1"/>
</dbReference>
<dbReference type="InterPro" id="IPR004732">
    <property type="entry name" value="Transaldolase_2"/>
</dbReference>
<evidence type="ECO:0000256" key="2">
    <source>
        <dbReference type="ARBA" id="ARBA00004496"/>
    </source>
</evidence>
<evidence type="ECO:0000256" key="4">
    <source>
        <dbReference type="ARBA" id="ARBA00008426"/>
    </source>
</evidence>
<dbReference type="CDD" id="cd00955">
    <property type="entry name" value="Transaldolase_like"/>
    <property type="match status" value="1"/>
</dbReference>
<dbReference type="InterPro" id="IPR001585">
    <property type="entry name" value="TAL/FSA"/>
</dbReference>
<dbReference type="PANTHER" id="PTHR10683">
    <property type="entry name" value="TRANSALDOLASE"/>
    <property type="match status" value="1"/>
</dbReference>
<dbReference type="NCBIfam" id="TIGR00876">
    <property type="entry name" value="tal_mycobact"/>
    <property type="match status" value="1"/>
</dbReference>
<evidence type="ECO:0000256" key="5">
    <source>
        <dbReference type="ARBA" id="ARBA00013151"/>
    </source>
</evidence>
<dbReference type="GO" id="GO:0006098">
    <property type="term" value="P:pentose-phosphate shunt"/>
    <property type="evidence" value="ECO:0007669"/>
    <property type="project" value="UniProtKB-UniRule"/>
</dbReference>
<evidence type="ECO:0000256" key="11">
    <source>
        <dbReference type="HAMAP-Rule" id="MF_00493"/>
    </source>
</evidence>
<dbReference type="EMBL" id="PENI01000064">
    <property type="protein sequence ID" value="RMB79487.1"/>
    <property type="molecule type" value="Genomic_DNA"/>
</dbReference>
<dbReference type="Gene3D" id="3.20.20.70">
    <property type="entry name" value="Aldolase class I"/>
    <property type="match status" value="1"/>
</dbReference>
<dbReference type="RefSeq" id="WP_121895858.1">
    <property type="nucleotide sequence ID" value="NZ_JBEXWZ010000197.1"/>
</dbReference>
<comment type="similarity">
    <text evidence="4 11">Belongs to the transaldolase family. Type 2 subfamily.</text>
</comment>
<dbReference type="AlphaFoldDB" id="A0A3M0HR20"/>
<dbReference type="Proteomes" id="UP000270471">
    <property type="component" value="Unassembled WGS sequence"/>
</dbReference>
<dbReference type="InterPro" id="IPR013785">
    <property type="entry name" value="Aldolase_TIM"/>
</dbReference>
<proteinExistence type="inferred from homology"/>
<dbReference type="InterPro" id="IPR018225">
    <property type="entry name" value="Transaldolase_AS"/>
</dbReference>
<keyword evidence="8 11" id="KW-0570">Pentose shunt</keyword>
<evidence type="ECO:0000256" key="10">
    <source>
        <dbReference type="ARBA" id="ARBA00048810"/>
    </source>
</evidence>
<accession>A0A3M0HR20</accession>
<evidence type="ECO:0000256" key="6">
    <source>
        <dbReference type="ARBA" id="ARBA00022490"/>
    </source>
</evidence>
<feature type="active site" description="Schiff-base intermediate with substrate" evidence="11">
    <location>
        <position position="140"/>
    </location>
</feature>
<evidence type="ECO:0000256" key="3">
    <source>
        <dbReference type="ARBA" id="ARBA00004857"/>
    </source>
</evidence>
<dbReference type="EC" id="2.2.1.2" evidence="5 11"/>
<evidence type="ECO:0000256" key="1">
    <source>
        <dbReference type="ARBA" id="ARBA00003518"/>
    </source>
</evidence>
<dbReference type="PROSITE" id="PS01054">
    <property type="entry name" value="TRANSALDOLASE_1"/>
    <property type="match status" value="1"/>
</dbReference>
<evidence type="ECO:0000313" key="13">
    <source>
        <dbReference type="Proteomes" id="UP000270471"/>
    </source>
</evidence>
<keyword evidence="9 11" id="KW-0704">Schiff base</keyword>
<keyword evidence="7 11" id="KW-0808">Transferase</keyword>
<comment type="subcellular location">
    <subcellularLocation>
        <location evidence="2 11">Cytoplasm</location>
    </subcellularLocation>
</comment>
<comment type="function">
    <text evidence="1 11">Transaldolase is important for the balance of metabolites in the pentose-phosphate pathway.</text>
</comment>
<evidence type="ECO:0000256" key="8">
    <source>
        <dbReference type="ARBA" id="ARBA00023126"/>
    </source>
</evidence>
<name>A0A3M0HR20_9ACTN</name>
<dbReference type="NCBIfam" id="NF002881">
    <property type="entry name" value="PRK03343.1"/>
    <property type="match status" value="1"/>
</dbReference>
<dbReference type="GO" id="GO:0004801">
    <property type="term" value="F:transaldolase activity"/>
    <property type="evidence" value="ECO:0007669"/>
    <property type="project" value="UniProtKB-UniRule"/>
</dbReference>
<keyword evidence="13" id="KW-1185">Reference proteome</keyword>
<sequence length="372" mass="40529">MTDALKRLSEEGVAIWLDDLSRKRITSGNLAELIDQQHVVGVTTNPTIFQKAISSGDGYERQLQDLAARKVTVEEAVRMITTADVRDAADILRPVFDATAGQDGRVSIEVDPRLAHNTRATVAEAKQLAWLVDRPNTLIKIPATKAGLPAITEVIGLGISVNVTLIFSLERYREVMNAYLAGLEKAKERGLDLSLIRSVASFFVSRVDTEIDKRIDALGTPEAKAARGKAAVANARLAYQAYEEVFSSERWSALENAGAHKQRPLWASTGVKDPAYKPTLYVDDLVAPNTVNTMPEATLRATEEHGDIAGNAIAGTYEQARADLDAVEKLGISYDDVVQVLEDEGVEKFEASWNDLLKSTEAVLDRLAPSEG</sequence>
<evidence type="ECO:0000256" key="7">
    <source>
        <dbReference type="ARBA" id="ARBA00022679"/>
    </source>
</evidence>
<comment type="catalytic activity">
    <reaction evidence="10 11">
        <text>D-sedoheptulose 7-phosphate + D-glyceraldehyde 3-phosphate = D-erythrose 4-phosphate + beta-D-fructose 6-phosphate</text>
        <dbReference type="Rhea" id="RHEA:17053"/>
        <dbReference type="ChEBI" id="CHEBI:16897"/>
        <dbReference type="ChEBI" id="CHEBI:57483"/>
        <dbReference type="ChEBI" id="CHEBI:57634"/>
        <dbReference type="ChEBI" id="CHEBI:59776"/>
        <dbReference type="EC" id="2.2.1.2"/>
    </reaction>
</comment>
<evidence type="ECO:0000313" key="12">
    <source>
        <dbReference type="EMBL" id="RMB79487.1"/>
    </source>
</evidence>
<dbReference type="UniPathway" id="UPA00115">
    <property type="reaction ID" value="UER00414"/>
</dbReference>
<comment type="pathway">
    <text evidence="3 11">Carbohydrate degradation; pentose phosphate pathway; D-glyceraldehyde 3-phosphate and beta-D-fructose 6-phosphate from D-ribose 5-phosphate and D-xylulose 5-phosphate (non-oxidative stage): step 2/3.</text>
</comment>
<dbReference type="GO" id="GO:0005975">
    <property type="term" value="P:carbohydrate metabolic process"/>
    <property type="evidence" value="ECO:0007669"/>
    <property type="project" value="InterPro"/>
</dbReference>
<dbReference type="HAMAP" id="MF_00493">
    <property type="entry name" value="Transaldolase_2"/>
    <property type="match status" value="1"/>
</dbReference>
<protein>
    <recommendedName>
        <fullName evidence="5 11">Transaldolase</fullName>
        <ecNumber evidence="5 11">2.2.1.2</ecNumber>
    </recommendedName>
</protein>
<organism evidence="12 13">
    <name type="scientific">Streptomyces shenzhenensis</name>
    <dbReference type="NCBI Taxonomy" id="943815"/>
    <lineage>
        <taxon>Bacteria</taxon>
        <taxon>Bacillati</taxon>
        <taxon>Actinomycetota</taxon>
        <taxon>Actinomycetes</taxon>
        <taxon>Kitasatosporales</taxon>
        <taxon>Streptomycetaceae</taxon>
        <taxon>Streptomyces</taxon>
    </lineage>
</organism>
<dbReference type="GO" id="GO:0005737">
    <property type="term" value="C:cytoplasm"/>
    <property type="evidence" value="ECO:0007669"/>
    <property type="project" value="UniProtKB-SubCell"/>
</dbReference>
<evidence type="ECO:0000256" key="9">
    <source>
        <dbReference type="ARBA" id="ARBA00023270"/>
    </source>
</evidence>
<reference evidence="12 13" key="1">
    <citation type="submission" date="2017-11" db="EMBL/GenBank/DDBJ databases">
        <title>Draft genome of actinobacteria isolated from guarana (Paullinia cupana (Mart.) Ducke.</title>
        <authorList>
            <person name="Siqueira K.A."/>
            <person name="Liotti R.G."/>
            <person name="Mendes T.A.O."/>
            <person name="Soares M.A."/>
        </authorList>
    </citation>
    <scope>NUCLEOTIDE SEQUENCE [LARGE SCALE GENOMIC DNA]</scope>
    <source>
        <strain evidence="12 13">193</strain>
    </source>
</reference>
<dbReference type="SUPFAM" id="SSF51569">
    <property type="entry name" value="Aldolase"/>
    <property type="match status" value="1"/>
</dbReference>
<comment type="caution">
    <text evidence="12">The sequence shown here is derived from an EMBL/GenBank/DDBJ whole genome shotgun (WGS) entry which is preliminary data.</text>
</comment>
<dbReference type="OrthoDB" id="9809101at2"/>
<dbReference type="PIRSF" id="PIRSF036915">
    <property type="entry name" value="Trnald_Bac_Plnt"/>
    <property type="match status" value="1"/>
</dbReference>
<keyword evidence="6 11" id="KW-0963">Cytoplasm</keyword>